<comment type="caution">
    <text evidence="1">The sequence shown here is derived from an EMBL/GenBank/DDBJ whole genome shotgun (WGS) entry which is preliminary data.</text>
</comment>
<proteinExistence type="predicted"/>
<dbReference type="Proteomes" id="UP000767446">
    <property type="component" value="Unassembled WGS sequence"/>
</dbReference>
<organism evidence="1 2">
    <name type="scientific">Gomphosphaeria aponina SAG 52.96 = DSM 107014</name>
    <dbReference type="NCBI Taxonomy" id="1521640"/>
    <lineage>
        <taxon>Bacteria</taxon>
        <taxon>Bacillati</taxon>
        <taxon>Cyanobacteriota</taxon>
        <taxon>Cyanophyceae</taxon>
        <taxon>Oscillatoriophycideae</taxon>
        <taxon>Chroococcales</taxon>
        <taxon>Gomphosphaeriaceae</taxon>
        <taxon>Gomphosphaeria</taxon>
    </lineage>
</organism>
<protein>
    <submittedName>
        <fullName evidence="1">Uncharacterized protein</fullName>
    </submittedName>
</protein>
<sequence length="1000" mass="112791">MRLTPWYKIESLTPREDLRLGKPLDASEFAVHLDQVRNNQAPDDYQNPERFFERTFLTKHLIELSSQVVRRLSGIKVSTNAVFNLSTQFGGGKTHSLTLLYHLAKEGSKTNNYVDVKKILNQAEITSVPEAAVAVFVGTEFDSLYGRGGDDGTPLRKTPWGEIAFQLGGEAAYEIVKQHDQEFIVPGGDVIRKFLPKDKPCLILIDEVINYISRSRKKGCNNLLYNFLQTLSETARCLDNVVLVISIPASELEYTPDDEADEQRFKKMLDRVGKAIMLSAESETAEIIRRRLFEWDTKAVAQNGKILLLNDARKTCKAYADWMVENRTSLPSWFPIDSAEEAFLATYPFHPTVLSVFERKWQALPRFQRTRGILRLLALWVAKAYEEGYKGLNQDPLIGLGTAPIDDSLFRVASFEQLGSDKLEAAVITDISGRKDAHAVRLDKDASTEIKKAKLHNKVATTIFFESNGGQTNHNATLPEIRLSVGEPELEIANIETVLESLQTNCYYLAVNQNRYRFNTYPNLNKILADRKASIQDERISRRVQEESQKVFRSESGIHVVHFPETSSNIPNQPVVTLAVLSPEYSSQEDSTLKMVETMIKESGSQARTYKSAVIFSYVDTEQKLREDARKLLAWEDIQNEGTKLDEEQTKQLKENLMKADRDLKETVWRSYKNLCYLGKDNNLRVVDLGLITSSQANSMVKLVINRLRQDGEIEESINPNFLIRNWSPAFTEWSTKSIRDAFFASPRFPRLLSGDAIKDTIARGVSSGVFAYVGKIGDKYEPFTFKTSLSPSEVEISEDMYIIKGEEAESYQQRITKPPKLTTLVITPTNVSLKPNTKQVFSIEGKDQYCEKIDTGTITWVTSGGEIDSQGLLTAGDSEGNYFVSASAQGIETKAAFSVIVDNIVDKPNPSPTFTTAKVAESNEKYTVDSPKESIINWQGEVPAQKWMQFYTKVLTRFASNRDLKLTMEVKFTVEGDVSEQQKNETKSALQELGLDDEL</sequence>
<evidence type="ECO:0000313" key="1">
    <source>
        <dbReference type="EMBL" id="MBR8828508.1"/>
    </source>
</evidence>
<gene>
    <name evidence="1" type="ORF">DSM107014_11515</name>
</gene>
<name>A0A941JQ53_9CHRO</name>
<accession>A0A941JQ53</accession>
<dbReference type="EMBL" id="JADQBC010000073">
    <property type="protein sequence ID" value="MBR8828508.1"/>
    <property type="molecule type" value="Genomic_DNA"/>
</dbReference>
<evidence type="ECO:0000313" key="2">
    <source>
        <dbReference type="Proteomes" id="UP000767446"/>
    </source>
</evidence>
<reference evidence="1" key="1">
    <citation type="submission" date="2021-02" db="EMBL/GenBank/DDBJ databases">
        <title>Metagenome analyses of Stigonema ocellatum DSM 106950, Chlorogloea purpurea SAG 13.99 and Gomphosphaeria aponina DSM 107014.</title>
        <authorList>
            <person name="Marter P."/>
            <person name="Huang S."/>
        </authorList>
    </citation>
    <scope>NUCLEOTIDE SEQUENCE</scope>
    <source>
        <strain evidence="1">JP213</strain>
    </source>
</reference>
<dbReference type="AlphaFoldDB" id="A0A941JQ53"/>